<dbReference type="RefSeq" id="XP_060297764.1">
    <property type="nucleotide sequence ID" value="XM_060433701.1"/>
</dbReference>
<comment type="caution">
    <text evidence="1">The sequence shown here is derived from an EMBL/GenBank/DDBJ whole genome shotgun (WGS) entry which is preliminary data.</text>
</comment>
<dbReference type="GeneID" id="85316971"/>
<evidence type="ECO:0000313" key="1">
    <source>
        <dbReference type="EMBL" id="KAK0721840.1"/>
    </source>
</evidence>
<dbReference type="Proteomes" id="UP001172101">
    <property type="component" value="Unassembled WGS sequence"/>
</dbReference>
<dbReference type="EMBL" id="JAUIRO010000003">
    <property type="protein sequence ID" value="KAK0721840.1"/>
    <property type="molecule type" value="Genomic_DNA"/>
</dbReference>
<organism evidence="1 2">
    <name type="scientific">Lasiosphaeria miniovina</name>
    <dbReference type="NCBI Taxonomy" id="1954250"/>
    <lineage>
        <taxon>Eukaryota</taxon>
        <taxon>Fungi</taxon>
        <taxon>Dikarya</taxon>
        <taxon>Ascomycota</taxon>
        <taxon>Pezizomycotina</taxon>
        <taxon>Sordariomycetes</taxon>
        <taxon>Sordariomycetidae</taxon>
        <taxon>Sordariales</taxon>
        <taxon>Lasiosphaeriaceae</taxon>
        <taxon>Lasiosphaeria</taxon>
    </lineage>
</organism>
<proteinExistence type="predicted"/>
<sequence length="228" mass="25279">MAGKAAAVHRRASYLVNVIFARRKHVACPIDSARARSHNGKRVAVEKQRVTVEKQRVAVEKQRVAVEKQGECLKDGRHCGSAKGREGSTAVFVSKSTCTPAMSTHALKTPLSVRLSVVCLPASSRRALKQSAPYSPRESRYSVLLVELEGLLTTFAPCNRRSRAEPGWWVSDFREAQDKTPPHHREHGWTGSEIECNFIVLFFASAGCRESQLLRGRGNLTRHVLSAH</sequence>
<evidence type="ECO:0000313" key="2">
    <source>
        <dbReference type="Proteomes" id="UP001172101"/>
    </source>
</evidence>
<protein>
    <submittedName>
        <fullName evidence="1">Uncharacterized protein</fullName>
    </submittedName>
</protein>
<name>A0AA40ATQ2_9PEZI</name>
<accession>A0AA40ATQ2</accession>
<gene>
    <name evidence="1" type="ORF">B0T26DRAFT_193695</name>
</gene>
<reference evidence="1" key="1">
    <citation type="submission" date="2023-06" db="EMBL/GenBank/DDBJ databases">
        <title>Genome-scale phylogeny and comparative genomics of the fungal order Sordariales.</title>
        <authorList>
            <consortium name="Lawrence Berkeley National Laboratory"/>
            <person name="Hensen N."/>
            <person name="Bonometti L."/>
            <person name="Westerberg I."/>
            <person name="Brannstrom I.O."/>
            <person name="Guillou S."/>
            <person name="Cros-Aarteil S."/>
            <person name="Calhoun S."/>
            <person name="Haridas S."/>
            <person name="Kuo A."/>
            <person name="Mondo S."/>
            <person name="Pangilinan J."/>
            <person name="Riley R."/>
            <person name="LaButti K."/>
            <person name="Andreopoulos B."/>
            <person name="Lipzen A."/>
            <person name="Chen C."/>
            <person name="Yanf M."/>
            <person name="Daum C."/>
            <person name="Ng V."/>
            <person name="Clum A."/>
            <person name="Steindorff A."/>
            <person name="Ohm R."/>
            <person name="Martin F."/>
            <person name="Silar P."/>
            <person name="Natvig D."/>
            <person name="Lalanne C."/>
            <person name="Gautier V."/>
            <person name="Ament-velasquez S.L."/>
            <person name="Kruys A."/>
            <person name="Hutchinson M.I."/>
            <person name="Powell A.J."/>
            <person name="Barry K."/>
            <person name="Miller A.N."/>
            <person name="Grigoriev I.V."/>
            <person name="Debuchy R."/>
            <person name="Gladieux P."/>
            <person name="Thoren M.H."/>
            <person name="Johannesson H."/>
        </authorList>
    </citation>
    <scope>NUCLEOTIDE SEQUENCE</scope>
    <source>
        <strain evidence="1">SMH2392-1A</strain>
    </source>
</reference>
<keyword evidence="2" id="KW-1185">Reference proteome</keyword>
<dbReference type="AlphaFoldDB" id="A0AA40ATQ2"/>